<evidence type="ECO:0000313" key="4">
    <source>
        <dbReference type="EMBL" id="RHK04265.1"/>
    </source>
</evidence>
<feature type="region of interest" description="Disordered" evidence="3">
    <location>
        <begin position="681"/>
        <end position="700"/>
    </location>
</feature>
<dbReference type="Proteomes" id="UP000286288">
    <property type="component" value="Unassembled WGS sequence"/>
</dbReference>
<dbReference type="EMBL" id="QRMZ01000029">
    <property type="protein sequence ID" value="RHK04265.1"/>
    <property type="molecule type" value="Genomic_DNA"/>
</dbReference>
<evidence type="ECO:0000256" key="2">
    <source>
        <dbReference type="SAM" id="Coils"/>
    </source>
</evidence>
<gene>
    <name evidence="4" type="ORF">DW084_16320</name>
</gene>
<keyword evidence="1" id="KW-1188">Viral release from host cell</keyword>
<organism evidence="4 5">
    <name type="scientific">Enterococcus casseliflavus</name>
    <name type="common">Enterococcus flavescens</name>
    <dbReference type="NCBI Taxonomy" id="37734"/>
    <lineage>
        <taxon>Bacteria</taxon>
        <taxon>Bacillati</taxon>
        <taxon>Bacillota</taxon>
        <taxon>Bacilli</taxon>
        <taxon>Lactobacillales</taxon>
        <taxon>Enterococcaceae</taxon>
        <taxon>Enterococcus</taxon>
    </lineage>
</organism>
<accession>A0A415ENM3</accession>
<feature type="coiled-coil region" evidence="2">
    <location>
        <begin position="381"/>
        <end position="475"/>
    </location>
</feature>
<sequence>MADLGISMFDSAGEAKPLNDIIKDLRGSLGDMEQEQQMAAASTLFSSSALSGMLGIINASDEDFHGLIDNLENAEGNAKKFADIMTDNLQSELKILKNNLQDVGITIFEIMVPALNKGVEFLKKMLERFQQLSPEAQENIVKYGALAAALGPVITLGGKAVIMFGQMKAALLLKKGAVAAAGSAIGVGKVGLAGKIAGLTGGTKVAAGALGMTKLGLGGTLAALPMFINPVTVGIGALAGTGYVVHKAMTQEAIPAMDLFVGSVEYAADGTVIAKETISEETQEIVGAFMDMSLEVGTEVNTMWATQTEVTEENSKEIISKVNGMHEHLLEGYQTEKEEALRIQQEKFSGMKSMSEEELEKLAQDTKDHFDFREKTTQQAMDEIHQILETAKNEQRALTNEENEKIQALNEVHQKEAINLAAEDAREQELILRNLANSKERINAEMLSDAVTKINEQYNETVSKAEAQRDETVRAALEQRDETIAEIEHQRDVLGVLSEEQAAKMIDEAKRTTETTVREAEDLANGTIQAADRTRTKGLNRLESAHEELRGTVDLETGEILSHWGKLKNWWSNWWPETKIARIFTRSDDGPQHPRHANGTPNFAGGLTWVNERGPELINLQRGASIIPAPLSGLMAQEYGRERAREDSHRQEIVVAGDSGPTYLVVDKKILGEVLADPVKESQNRSSIRARSLKGGGKVW</sequence>
<comment type="caution">
    <text evidence="4">The sequence shown here is derived from an EMBL/GenBank/DDBJ whole genome shotgun (WGS) entry which is preliminary data.</text>
</comment>
<dbReference type="InterPro" id="IPR010090">
    <property type="entry name" value="Phage_tape_meas"/>
</dbReference>
<keyword evidence="2" id="KW-0175">Coiled coil</keyword>
<dbReference type="PANTHER" id="PTHR37813">
    <property type="entry name" value="FELS-2 PROPHAGE PROTEIN"/>
    <property type="match status" value="1"/>
</dbReference>
<protein>
    <submittedName>
        <fullName evidence="4">Phage tail tape measure protein</fullName>
    </submittedName>
</protein>
<evidence type="ECO:0000256" key="3">
    <source>
        <dbReference type="SAM" id="MobiDB-lite"/>
    </source>
</evidence>
<evidence type="ECO:0000313" key="5">
    <source>
        <dbReference type="Proteomes" id="UP000286288"/>
    </source>
</evidence>
<proteinExistence type="predicted"/>
<dbReference type="NCBIfam" id="TIGR01760">
    <property type="entry name" value="tape_meas_TP901"/>
    <property type="match status" value="1"/>
</dbReference>
<evidence type="ECO:0000256" key="1">
    <source>
        <dbReference type="ARBA" id="ARBA00022612"/>
    </source>
</evidence>
<dbReference type="AlphaFoldDB" id="A0A415ENM3"/>
<name>A0A415ENM3_ENTCA</name>
<dbReference type="PANTHER" id="PTHR37813:SF1">
    <property type="entry name" value="FELS-2 PROPHAGE PROTEIN"/>
    <property type="match status" value="1"/>
</dbReference>
<reference evidence="4 5" key="1">
    <citation type="submission" date="2018-08" db="EMBL/GenBank/DDBJ databases">
        <title>A genome reference for cultivated species of the human gut microbiota.</title>
        <authorList>
            <person name="Zou Y."/>
            <person name="Xue W."/>
            <person name="Luo G."/>
        </authorList>
    </citation>
    <scope>NUCLEOTIDE SEQUENCE [LARGE SCALE GENOMIC DNA]</scope>
    <source>
        <strain evidence="4 5">AF48-16</strain>
    </source>
</reference>